<dbReference type="OrthoDB" id="409711at2759"/>
<reference evidence="1" key="1">
    <citation type="submission" date="2021-02" db="EMBL/GenBank/DDBJ databases">
        <authorList>
            <person name="Dougan E. K."/>
            <person name="Rhodes N."/>
            <person name="Thang M."/>
            <person name="Chan C."/>
        </authorList>
    </citation>
    <scope>NUCLEOTIDE SEQUENCE</scope>
</reference>
<sequence>KLGYWNIDMAYSSPNRCTMLKGLVLDRAGAPMADVQLWAVGKGYYGRSPDTTDKDGRFGALLVQFDSEIDLEVSYRKPLNTDEKLNVYFQ</sequence>
<comment type="caution">
    <text evidence="1">The sequence shown here is derived from an EMBL/GenBank/DDBJ whole genome shotgun (WGS) entry which is preliminary data.</text>
</comment>
<evidence type="ECO:0000313" key="2">
    <source>
        <dbReference type="Proteomes" id="UP000649617"/>
    </source>
</evidence>
<dbReference type="AlphaFoldDB" id="A0A812M8W4"/>
<accession>A0A812M8W4</accession>
<proteinExistence type="predicted"/>
<dbReference type="SUPFAM" id="SSF49464">
    <property type="entry name" value="Carboxypeptidase regulatory domain-like"/>
    <property type="match status" value="1"/>
</dbReference>
<keyword evidence="2" id="KW-1185">Reference proteome</keyword>
<dbReference type="Proteomes" id="UP000649617">
    <property type="component" value="Unassembled WGS sequence"/>
</dbReference>
<organism evidence="1 2">
    <name type="scientific">Symbiodinium pilosum</name>
    <name type="common">Dinoflagellate</name>
    <dbReference type="NCBI Taxonomy" id="2952"/>
    <lineage>
        <taxon>Eukaryota</taxon>
        <taxon>Sar</taxon>
        <taxon>Alveolata</taxon>
        <taxon>Dinophyceae</taxon>
        <taxon>Suessiales</taxon>
        <taxon>Symbiodiniaceae</taxon>
        <taxon>Symbiodinium</taxon>
    </lineage>
</organism>
<dbReference type="InterPro" id="IPR008969">
    <property type="entry name" value="CarboxyPept-like_regulatory"/>
</dbReference>
<dbReference type="EMBL" id="CAJNIZ010006969">
    <property type="protein sequence ID" value="CAE7254097.1"/>
    <property type="molecule type" value="Genomic_DNA"/>
</dbReference>
<feature type="non-terminal residue" evidence="1">
    <location>
        <position position="1"/>
    </location>
</feature>
<protein>
    <submittedName>
        <fullName evidence="1">Uncharacterized protein</fullName>
    </submittedName>
</protein>
<feature type="non-terminal residue" evidence="1">
    <location>
        <position position="90"/>
    </location>
</feature>
<gene>
    <name evidence="1" type="ORF">SPIL2461_LOCUS5031</name>
</gene>
<evidence type="ECO:0000313" key="1">
    <source>
        <dbReference type="EMBL" id="CAE7254097.1"/>
    </source>
</evidence>
<name>A0A812M8W4_SYMPI</name>